<feature type="transmembrane region" description="Helical" evidence="2">
    <location>
        <begin position="52"/>
        <end position="73"/>
    </location>
</feature>
<dbReference type="AlphaFoldDB" id="A0A074WXL2"/>
<dbReference type="HOGENOM" id="CLU_067905_0_0_1"/>
<evidence type="ECO:0000256" key="2">
    <source>
        <dbReference type="SAM" id="Phobius"/>
    </source>
</evidence>
<name>A0A074WXL2_9PEZI</name>
<accession>A0A074WXL2</accession>
<protein>
    <submittedName>
        <fullName evidence="3">Uncharacterized protein</fullName>
    </submittedName>
</protein>
<keyword evidence="2" id="KW-0472">Membrane</keyword>
<dbReference type="OrthoDB" id="3254104at2759"/>
<dbReference type="Proteomes" id="UP000027730">
    <property type="component" value="Unassembled WGS sequence"/>
</dbReference>
<evidence type="ECO:0000256" key="1">
    <source>
        <dbReference type="SAM" id="MobiDB-lite"/>
    </source>
</evidence>
<feature type="region of interest" description="Disordered" evidence="1">
    <location>
        <begin position="267"/>
        <end position="302"/>
    </location>
</feature>
<organism evidence="3 4">
    <name type="scientific">Aureobasidium namibiae CBS 147.97</name>
    <dbReference type="NCBI Taxonomy" id="1043004"/>
    <lineage>
        <taxon>Eukaryota</taxon>
        <taxon>Fungi</taxon>
        <taxon>Dikarya</taxon>
        <taxon>Ascomycota</taxon>
        <taxon>Pezizomycotina</taxon>
        <taxon>Dothideomycetes</taxon>
        <taxon>Dothideomycetidae</taxon>
        <taxon>Dothideales</taxon>
        <taxon>Saccotheciaceae</taxon>
        <taxon>Aureobasidium</taxon>
    </lineage>
</organism>
<feature type="compositionally biased region" description="Basic and acidic residues" evidence="1">
    <location>
        <begin position="284"/>
        <end position="302"/>
    </location>
</feature>
<keyword evidence="2" id="KW-0812">Transmembrane</keyword>
<dbReference type="GeneID" id="25408453"/>
<proteinExistence type="predicted"/>
<dbReference type="RefSeq" id="XP_013431676.1">
    <property type="nucleotide sequence ID" value="XM_013576222.1"/>
</dbReference>
<feature type="transmembrane region" description="Helical" evidence="2">
    <location>
        <begin position="114"/>
        <end position="137"/>
    </location>
</feature>
<evidence type="ECO:0000313" key="3">
    <source>
        <dbReference type="EMBL" id="KEQ77933.1"/>
    </source>
</evidence>
<keyword evidence="4" id="KW-1185">Reference proteome</keyword>
<evidence type="ECO:0000313" key="4">
    <source>
        <dbReference type="Proteomes" id="UP000027730"/>
    </source>
</evidence>
<dbReference type="EMBL" id="KL584702">
    <property type="protein sequence ID" value="KEQ77933.1"/>
    <property type="molecule type" value="Genomic_DNA"/>
</dbReference>
<sequence>MRYTTLSANESDSVRWYWRTTAICASCLILGGFLVVPSIFDSQPQLRISKTILSGFGISLLALGFSLAALTCFCSRSWAFCAEHVFIPCIFACLIGFLNVPYCFVISTRFQWNVTAMVTTIGAATAAFIFTVLYFFARRRLTQSRPKRNTNSDNINLLRRPSNASASGSYHTQSYFANHFANMYPAARTPPAMVAVTPPDELPADDHGLNDHEMQRRRMSDLLHKPEPQISPATSPFNRIDFEIDETETPINGYYAPAGAHGPMVRSLGDPSWHARNASWVTSDSRRNSSREDRRREIEMGR</sequence>
<keyword evidence="2" id="KW-1133">Transmembrane helix</keyword>
<reference evidence="3 4" key="1">
    <citation type="journal article" date="2014" name="BMC Genomics">
        <title>Genome sequencing of four Aureobasidium pullulans varieties: biotechnological potential, stress tolerance, and description of new species.</title>
        <authorList>
            <person name="Gostin Ar C."/>
            <person name="Ohm R.A."/>
            <person name="Kogej T."/>
            <person name="Sonjak S."/>
            <person name="Turk M."/>
            <person name="Zajc J."/>
            <person name="Zalar P."/>
            <person name="Grube M."/>
            <person name="Sun H."/>
            <person name="Han J."/>
            <person name="Sharma A."/>
            <person name="Chiniquy J."/>
            <person name="Ngan C.Y."/>
            <person name="Lipzen A."/>
            <person name="Barry K."/>
            <person name="Grigoriev I.V."/>
            <person name="Gunde-Cimerman N."/>
        </authorList>
    </citation>
    <scope>NUCLEOTIDE SEQUENCE [LARGE SCALE GENOMIC DNA]</scope>
    <source>
        <strain evidence="3 4">CBS 147.97</strain>
    </source>
</reference>
<gene>
    <name evidence="3" type="ORF">M436DRAFT_35447</name>
</gene>
<feature type="transmembrane region" description="Helical" evidence="2">
    <location>
        <begin position="21"/>
        <end position="40"/>
    </location>
</feature>
<feature type="transmembrane region" description="Helical" evidence="2">
    <location>
        <begin position="85"/>
        <end position="108"/>
    </location>
</feature>
<dbReference type="STRING" id="1043004.A0A074WXL2"/>